<dbReference type="EMBL" id="JADBGF010000001">
    <property type="protein sequence ID" value="MBE1595273.1"/>
    <property type="molecule type" value="Genomic_DNA"/>
</dbReference>
<evidence type="ECO:0000256" key="8">
    <source>
        <dbReference type="ARBA" id="ARBA00012947"/>
    </source>
</evidence>
<evidence type="ECO:0000256" key="4">
    <source>
        <dbReference type="ARBA" id="ARBA00008621"/>
    </source>
</evidence>
<dbReference type="GO" id="GO:0008948">
    <property type="term" value="F:oxaloacetate decarboxylase activity"/>
    <property type="evidence" value="ECO:0007669"/>
    <property type="project" value="UniProtKB-EC"/>
</dbReference>
<comment type="caution">
    <text evidence="19">The sequence shown here is derived from an EMBL/GenBank/DDBJ whole genome shotgun (WGS) entry which is preliminary data.</text>
</comment>
<comment type="similarity">
    <text evidence="17">Belongs to the LigK/PcmE family.</text>
</comment>
<dbReference type="InterPro" id="IPR005493">
    <property type="entry name" value="RraA/RraA-like"/>
</dbReference>
<evidence type="ECO:0000256" key="10">
    <source>
        <dbReference type="ARBA" id="ARBA00022723"/>
    </source>
</evidence>
<evidence type="ECO:0000256" key="14">
    <source>
        <dbReference type="ARBA" id="ARBA00030169"/>
    </source>
</evidence>
<evidence type="ECO:0000256" key="6">
    <source>
        <dbReference type="ARBA" id="ARBA00011643"/>
    </source>
</evidence>
<dbReference type="GO" id="GO:0047443">
    <property type="term" value="F:4-hydroxy-4-methyl-2-oxoglutarate aldolase activity"/>
    <property type="evidence" value="ECO:0007669"/>
    <property type="project" value="UniProtKB-EC"/>
</dbReference>
<proteinExistence type="inferred from homology"/>
<reference evidence="19 20" key="1">
    <citation type="submission" date="2020-10" db="EMBL/GenBank/DDBJ databases">
        <title>Sequencing the genomes of 1000 actinobacteria strains.</title>
        <authorList>
            <person name="Klenk H.-P."/>
        </authorList>
    </citation>
    <scope>NUCLEOTIDE SEQUENCE [LARGE SCALE GENOMIC DNA]</scope>
    <source>
        <strain evidence="19 20">DSM 41803</strain>
    </source>
</reference>
<protein>
    <recommendedName>
        <fullName evidence="9">Putative 4-hydroxy-4-methyl-2-oxoglutarate aldolase</fullName>
        <ecNumber evidence="8">4.1.1.112</ecNumber>
        <ecNumber evidence="7">4.1.3.17</ecNumber>
    </recommendedName>
    <alternativeName>
        <fullName evidence="15">Oxaloacetate decarboxylase</fullName>
    </alternativeName>
    <alternativeName>
        <fullName evidence="14">RraA-like protein</fullName>
    </alternativeName>
</protein>
<evidence type="ECO:0000256" key="5">
    <source>
        <dbReference type="ARBA" id="ARBA00011233"/>
    </source>
</evidence>
<dbReference type="Pfam" id="PF03737">
    <property type="entry name" value="RraA-like"/>
    <property type="match status" value="1"/>
</dbReference>
<keyword evidence="11 18" id="KW-0460">Magnesium</keyword>
<keyword evidence="20" id="KW-1185">Reference proteome</keyword>
<comment type="subunit">
    <text evidence="5">Homotrimer.</text>
</comment>
<comment type="similarity">
    <text evidence="4">Belongs to the class II aldolase/RraA-like family.</text>
</comment>
<dbReference type="Proteomes" id="UP000629287">
    <property type="component" value="Unassembled WGS sequence"/>
</dbReference>
<comment type="function">
    <text evidence="13">Catalyzes the aldol cleavage of 4-hydroxy-4-methyl-2-oxoglutarate (HMG) into 2 molecules of pyruvate. Also contains a secondary oxaloacetate (OAA) decarboxylase activity due to the common pyruvate enolate transition state formed following C-C bond cleavage in the retro-aldol and decarboxylation reactions.</text>
</comment>
<evidence type="ECO:0000256" key="3">
    <source>
        <dbReference type="ARBA" id="ARBA00001968"/>
    </source>
</evidence>
<sequence length="227" mass="23611">MPSRHVVVRTIDRPAPDVVARLAEAGASTVHEAIGRRGFAGPDLKPNQHDVRVAGPAVTVSSHPGDNLMIHAAVEVCRPGDVLVVTTTSPSTDGMFGELLATSLAARGVIGLVTAAGVRDTVELREMGFHVWARAVSAQGTVKASPGSVNVPVTLGGVSVRPGDVVVADDDGVVVVPRAEAEEAAELAEKRIAKEAVNREVLRSGTLGVDHYGLRARLAELGVTYQD</sequence>
<dbReference type="GO" id="GO:0032787">
    <property type="term" value="P:monocarboxylic acid metabolic process"/>
    <property type="evidence" value="ECO:0007669"/>
    <property type="project" value="UniProtKB-ARBA"/>
</dbReference>
<organism evidence="19 20">
    <name type="scientific">Streptomyces stelliscabiei</name>
    <dbReference type="NCBI Taxonomy" id="146820"/>
    <lineage>
        <taxon>Bacteria</taxon>
        <taxon>Bacillati</taxon>
        <taxon>Actinomycetota</taxon>
        <taxon>Actinomycetes</taxon>
        <taxon>Kitasatosporales</taxon>
        <taxon>Streptomycetaceae</taxon>
        <taxon>Streptomyces</taxon>
    </lineage>
</organism>
<keyword evidence="10 18" id="KW-0479">Metal-binding</keyword>
<dbReference type="PANTHER" id="PTHR33254:SF16">
    <property type="entry name" value="BLR3842 PROTEIN"/>
    <property type="match status" value="1"/>
</dbReference>
<dbReference type="SUPFAM" id="SSF89562">
    <property type="entry name" value="RraA-like"/>
    <property type="match status" value="1"/>
</dbReference>
<evidence type="ECO:0000256" key="1">
    <source>
        <dbReference type="ARBA" id="ARBA00001342"/>
    </source>
</evidence>
<evidence type="ECO:0000256" key="9">
    <source>
        <dbReference type="ARBA" id="ARBA00016549"/>
    </source>
</evidence>
<evidence type="ECO:0000256" key="18">
    <source>
        <dbReference type="PIRSR" id="PIRSR605493-1"/>
    </source>
</evidence>
<evidence type="ECO:0000256" key="7">
    <source>
        <dbReference type="ARBA" id="ARBA00012213"/>
    </source>
</evidence>
<comment type="cofactor">
    <cofactor evidence="2 18">
        <name>Mg(2+)</name>
        <dbReference type="ChEBI" id="CHEBI:18420"/>
    </cofactor>
</comment>
<dbReference type="GO" id="GO:0046872">
    <property type="term" value="F:metal ion binding"/>
    <property type="evidence" value="ECO:0007669"/>
    <property type="project" value="UniProtKB-KW"/>
</dbReference>
<comment type="catalytic activity">
    <reaction evidence="1">
        <text>4-hydroxy-4-methyl-2-oxoglutarate = 2 pyruvate</text>
        <dbReference type="Rhea" id="RHEA:22748"/>
        <dbReference type="ChEBI" id="CHEBI:15361"/>
        <dbReference type="ChEBI" id="CHEBI:58276"/>
        <dbReference type="EC" id="4.1.3.17"/>
    </reaction>
</comment>
<evidence type="ECO:0000256" key="13">
    <source>
        <dbReference type="ARBA" id="ARBA00025046"/>
    </source>
</evidence>
<dbReference type="NCBIfam" id="NF006731">
    <property type="entry name" value="PRK09262.1"/>
    <property type="match status" value="1"/>
</dbReference>
<dbReference type="CDD" id="cd16841">
    <property type="entry name" value="RraA_family"/>
    <property type="match status" value="1"/>
</dbReference>
<evidence type="ECO:0000313" key="20">
    <source>
        <dbReference type="Proteomes" id="UP000629287"/>
    </source>
</evidence>
<evidence type="ECO:0000256" key="2">
    <source>
        <dbReference type="ARBA" id="ARBA00001946"/>
    </source>
</evidence>
<feature type="binding site" evidence="18">
    <location>
        <begin position="97"/>
        <end position="100"/>
    </location>
    <ligand>
        <name>substrate</name>
    </ligand>
</feature>
<dbReference type="GeneID" id="86826002"/>
<name>A0A8I0NX72_9ACTN</name>
<evidence type="ECO:0000256" key="15">
    <source>
        <dbReference type="ARBA" id="ARBA00032305"/>
    </source>
</evidence>
<dbReference type="AlphaFoldDB" id="A0A8I0NX72"/>
<comment type="cofactor">
    <cofactor evidence="3">
        <name>a divalent metal cation</name>
        <dbReference type="ChEBI" id="CHEBI:60240"/>
    </cofactor>
</comment>
<gene>
    <name evidence="19" type="ORF">H4687_001402</name>
</gene>
<dbReference type="PANTHER" id="PTHR33254">
    <property type="entry name" value="4-HYDROXY-4-METHYL-2-OXOGLUTARATE ALDOLASE 3-RELATED"/>
    <property type="match status" value="1"/>
</dbReference>
<keyword evidence="12 19" id="KW-0456">Lyase</keyword>
<comment type="subunit">
    <text evidence="6">Homohexamer.</text>
</comment>
<evidence type="ECO:0000256" key="16">
    <source>
        <dbReference type="ARBA" id="ARBA00047973"/>
    </source>
</evidence>
<dbReference type="EC" id="4.1.3.17" evidence="7"/>
<feature type="binding site" evidence="18">
    <location>
        <position position="120"/>
    </location>
    <ligand>
        <name>Mg(2+)</name>
        <dbReference type="ChEBI" id="CHEBI:18420"/>
    </ligand>
</feature>
<accession>A0A8I0NX72</accession>
<dbReference type="GO" id="GO:0019336">
    <property type="term" value="P:phenol-containing compound catabolic process"/>
    <property type="evidence" value="ECO:0007669"/>
    <property type="project" value="UniProtKB-ARBA"/>
</dbReference>
<dbReference type="EC" id="4.1.1.112" evidence="8"/>
<evidence type="ECO:0000256" key="17">
    <source>
        <dbReference type="ARBA" id="ARBA00061585"/>
    </source>
</evidence>
<comment type="catalytic activity">
    <reaction evidence="16">
        <text>oxaloacetate + H(+) = pyruvate + CO2</text>
        <dbReference type="Rhea" id="RHEA:15641"/>
        <dbReference type="ChEBI" id="CHEBI:15361"/>
        <dbReference type="ChEBI" id="CHEBI:15378"/>
        <dbReference type="ChEBI" id="CHEBI:16452"/>
        <dbReference type="ChEBI" id="CHEBI:16526"/>
        <dbReference type="EC" id="4.1.1.112"/>
    </reaction>
</comment>
<dbReference type="Gene3D" id="3.50.30.40">
    <property type="entry name" value="Ribonuclease E inhibitor RraA/RraA-like"/>
    <property type="match status" value="1"/>
</dbReference>
<dbReference type="OrthoDB" id="943692at2"/>
<dbReference type="FunFam" id="3.50.30.40:FF:000002">
    <property type="entry name" value="4-carboxy-4-hydroxy-2-oxoadipate aldolase/oxaloacetate decarboxylase"/>
    <property type="match status" value="1"/>
</dbReference>
<evidence type="ECO:0000256" key="12">
    <source>
        <dbReference type="ARBA" id="ARBA00023239"/>
    </source>
</evidence>
<evidence type="ECO:0000313" key="19">
    <source>
        <dbReference type="EMBL" id="MBE1595273.1"/>
    </source>
</evidence>
<dbReference type="RefSeq" id="WP_046912901.1">
    <property type="nucleotide sequence ID" value="NZ_JADBGF010000001.1"/>
</dbReference>
<feature type="binding site" evidence="18">
    <location>
        <position position="119"/>
    </location>
    <ligand>
        <name>substrate</name>
    </ligand>
</feature>
<evidence type="ECO:0000256" key="11">
    <source>
        <dbReference type="ARBA" id="ARBA00022842"/>
    </source>
</evidence>
<dbReference type="GO" id="GO:0046395">
    <property type="term" value="P:carboxylic acid catabolic process"/>
    <property type="evidence" value="ECO:0007669"/>
    <property type="project" value="UniProtKB-ARBA"/>
</dbReference>
<dbReference type="InterPro" id="IPR036704">
    <property type="entry name" value="RraA/RraA-like_sf"/>
</dbReference>